<dbReference type="PANTHER" id="PTHR12558:SF13">
    <property type="entry name" value="CELL DIVISION CYCLE PROTEIN 27 HOMOLOG"/>
    <property type="match status" value="1"/>
</dbReference>
<dbReference type="Pfam" id="PF13181">
    <property type="entry name" value="TPR_8"/>
    <property type="match status" value="1"/>
</dbReference>
<dbReference type="AlphaFoldDB" id="A0A096ABS5"/>
<feature type="repeat" description="TPR" evidence="1">
    <location>
        <begin position="57"/>
        <end position="90"/>
    </location>
</feature>
<evidence type="ECO:0000313" key="3">
    <source>
        <dbReference type="EMBL" id="KGF44563.1"/>
    </source>
</evidence>
<dbReference type="GeneID" id="78529840"/>
<protein>
    <submittedName>
        <fullName evidence="3">Uncharacterized protein</fullName>
    </submittedName>
</protein>
<proteinExistence type="predicted"/>
<dbReference type="SUPFAM" id="SSF48452">
    <property type="entry name" value="TPR-like"/>
    <property type="match status" value="1"/>
</dbReference>
<evidence type="ECO:0000256" key="1">
    <source>
        <dbReference type="PROSITE-ProRule" id="PRU00339"/>
    </source>
</evidence>
<dbReference type="PANTHER" id="PTHR12558">
    <property type="entry name" value="CELL DIVISION CYCLE 16,23,27"/>
    <property type="match status" value="1"/>
</dbReference>
<keyword evidence="1" id="KW-0802">TPR repeat</keyword>
<dbReference type="InterPro" id="IPR011990">
    <property type="entry name" value="TPR-like_helical_dom_sf"/>
</dbReference>
<gene>
    <name evidence="3" type="ORF">HMPREF0647_06345</name>
</gene>
<keyword evidence="2" id="KW-0732">Signal</keyword>
<feature type="repeat" description="TPR" evidence="1">
    <location>
        <begin position="91"/>
        <end position="124"/>
    </location>
</feature>
<organism evidence="3 4">
    <name type="scientific">Prevotella bivia DNF00320</name>
    <dbReference type="NCBI Taxonomy" id="1401068"/>
    <lineage>
        <taxon>Bacteria</taxon>
        <taxon>Pseudomonadati</taxon>
        <taxon>Bacteroidota</taxon>
        <taxon>Bacteroidia</taxon>
        <taxon>Bacteroidales</taxon>
        <taxon>Prevotellaceae</taxon>
        <taxon>Prevotella</taxon>
    </lineage>
</organism>
<evidence type="ECO:0000313" key="4">
    <source>
        <dbReference type="Proteomes" id="UP000029525"/>
    </source>
</evidence>
<name>A0A096ABS5_9BACT</name>
<dbReference type="Pfam" id="PF14559">
    <property type="entry name" value="TPR_19"/>
    <property type="match status" value="1"/>
</dbReference>
<dbReference type="InterPro" id="IPR019734">
    <property type="entry name" value="TPR_rpt"/>
</dbReference>
<evidence type="ECO:0000256" key="2">
    <source>
        <dbReference type="SAM" id="SignalP"/>
    </source>
</evidence>
<dbReference type="PROSITE" id="PS50005">
    <property type="entry name" value="TPR"/>
    <property type="match status" value="2"/>
</dbReference>
<dbReference type="RefSeq" id="WP_004336556.1">
    <property type="nucleotide sequence ID" value="NZ_JRNQ01000034.1"/>
</dbReference>
<accession>A0A096ABS5</accession>
<dbReference type="SMART" id="SM00028">
    <property type="entry name" value="TPR"/>
    <property type="match status" value="3"/>
</dbReference>
<comment type="caution">
    <text evidence="3">The sequence shown here is derived from an EMBL/GenBank/DDBJ whole genome shotgun (WGS) entry which is preliminary data.</text>
</comment>
<dbReference type="EMBL" id="JRNQ01000034">
    <property type="protein sequence ID" value="KGF44563.1"/>
    <property type="molecule type" value="Genomic_DNA"/>
</dbReference>
<sequence>MLRSGIIALMFLFSLSSSAQYNIKKLLEEGKQQLDQGYYVTSMQIGMRIVSLKPQLYEAWYMMAKAKYHLEDFKGAEEDSKQALKLQPYIADIYDLYAMTCIKEEKYDSAIVAYTKALVLDKTNRDYLFNRAFCYYQIGKNAEAKRELSKIIMRWKNFSEAKDLLDDINNNRVPKKKKEYHQKIFLPFIKSASNLNSKISIELK</sequence>
<dbReference type="Gene3D" id="1.25.40.10">
    <property type="entry name" value="Tetratricopeptide repeat domain"/>
    <property type="match status" value="2"/>
</dbReference>
<feature type="signal peptide" evidence="2">
    <location>
        <begin position="1"/>
        <end position="19"/>
    </location>
</feature>
<feature type="chain" id="PRO_5001923541" evidence="2">
    <location>
        <begin position="20"/>
        <end position="204"/>
    </location>
</feature>
<dbReference type="Proteomes" id="UP000029525">
    <property type="component" value="Unassembled WGS sequence"/>
</dbReference>
<reference evidence="3 4" key="1">
    <citation type="submission" date="2014-07" db="EMBL/GenBank/DDBJ databases">
        <authorList>
            <person name="McCorrison J."/>
            <person name="Sanka R."/>
            <person name="Torralba M."/>
            <person name="Gillis M."/>
            <person name="Haft D.H."/>
            <person name="Methe B."/>
            <person name="Sutton G."/>
            <person name="Nelson K.E."/>
        </authorList>
    </citation>
    <scope>NUCLEOTIDE SEQUENCE [LARGE SCALE GENOMIC DNA]</scope>
    <source>
        <strain evidence="3 4">DNF00320</strain>
    </source>
</reference>
<dbReference type="OrthoDB" id="712930at2"/>